<comment type="caution">
    <text evidence="7">The sequence shown here is derived from an EMBL/GenBank/DDBJ whole genome shotgun (WGS) entry which is preliminary data.</text>
</comment>
<dbReference type="GO" id="GO:0016491">
    <property type="term" value="F:oxidoreductase activity"/>
    <property type="evidence" value="ECO:0007669"/>
    <property type="project" value="InterPro"/>
</dbReference>
<comment type="subcellular location">
    <subcellularLocation>
        <location evidence="1">Cell envelope</location>
    </subcellularLocation>
</comment>
<dbReference type="Proteomes" id="UP000824161">
    <property type="component" value="Unassembled WGS sequence"/>
</dbReference>
<dbReference type="PROSITE" id="PS51352">
    <property type="entry name" value="THIOREDOXIN_2"/>
    <property type="match status" value="1"/>
</dbReference>
<dbReference type="PANTHER" id="PTHR42852">
    <property type="entry name" value="THIOL:DISULFIDE INTERCHANGE PROTEIN DSBE"/>
    <property type="match status" value="1"/>
</dbReference>
<dbReference type="Pfam" id="PF00578">
    <property type="entry name" value="AhpC-TSA"/>
    <property type="match status" value="1"/>
</dbReference>
<evidence type="ECO:0000256" key="3">
    <source>
        <dbReference type="ARBA" id="ARBA00023157"/>
    </source>
</evidence>
<feature type="signal peptide" evidence="5">
    <location>
        <begin position="1"/>
        <end position="17"/>
    </location>
</feature>
<keyword evidence="3" id="KW-1015">Disulfide bond</keyword>
<dbReference type="AlphaFoldDB" id="A0A9D1KST2"/>
<keyword evidence="4" id="KW-0676">Redox-active center</keyword>
<dbReference type="InterPro" id="IPR000866">
    <property type="entry name" value="AhpC/TSA"/>
</dbReference>
<feature type="chain" id="PRO_5038788939" evidence="5">
    <location>
        <begin position="18"/>
        <end position="397"/>
    </location>
</feature>
<reference evidence="7" key="2">
    <citation type="journal article" date="2021" name="PeerJ">
        <title>Extensive microbial diversity within the chicken gut microbiome revealed by metagenomics and culture.</title>
        <authorList>
            <person name="Gilroy R."/>
            <person name="Ravi A."/>
            <person name="Getino M."/>
            <person name="Pursley I."/>
            <person name="Horton D.L."/>
            <person name="Alikhan N.F."/>
            <person name="Baker D."/>
            <person name="Gharbi K."/>
            <person name="Hall N."/>
            <person name="Watson M."/>
            <person name="Adriaenssens E.M."/>
            <person name="Foster-Nyarko E."/>
            <person name="Jarju S."/>
            <person name="Secka A."/>
            <person name="Antonio M."/>
            <person name="Oren A."/>
            <person name="Chaudhuri R.R."/>
            <person name="La Ragione R."/>
            <person name="Hildebrand F."/>
            <person name="Pallen M.J."/>
        </authorList>
    </citation>
    <scope>NUCLEOTIDE SEQUENCE</scope>
    <source>
        <strain evidence="7">1383</strain>
    </source>
</reference>
<feature type="domain" description="Thioredoxin" evidence="6">
    <location>
        <begin position="250"/>
        <end position="393"/>
    </location>
</feature>
<dbReference type="EMBL" id="DVLY01000110">
    <property type="protein sequence ID" value="HIT98106.1"/>
    <property type="molecule type" value="Genomic_DNA"/>
</dbReference>
<dbReference type="GO" id="GO:0016209">
    <property type="term" value="F:antioxidant activity"/>
    <property type="evidence" value="ECO:0007669"/>
    <property type="project" value="InterPro"/>
</dbReference>
<keyword evidence="2" id="KW-0201">Cytochrome c-type biogenesis</keyword>
<dbReference type="GO" id="GO:0017004">
    <property type="term" value="P:cytochrome complex assembly"/>
    <property type="evidence" value="ECO:0007669"/>
    <property type="project" value="UniProtKB-KW"/>
</dbReference>
<organism evidence="7 8">
    <name type="scientific">Candidatus Merdimorpha stercoravium</name>
    <dbReference type="NCBI Taxonomy" id="2840863"/>
    <lineage>
        <taxon>Bacteria</taxon>
        <taxon>Pseudomonadati</taxon>
        <taxon>Bacteroidota</taxon>
        <taxon>Flavobacteriia</taxon>
        <taxon>Flavobacteriales</taxon>
        <taxon>Candidatus Merdimorpha</taxon>
    </lineage>
</organism>
<accession>A0A9D1KST2</accession>
<dbReference type="InterPro" id="IPR025380">
    <property type="entry name" value="DUF4369"/>
</dbReference>
<evidence type="ECO:0000256" key="1">
    <source>
        <dbReference type="ARBA" id="ARBA00004196"/>
    </source>
</evidence>
<dbReference type="InterPro" id="IPR013766">
    <property type="entry name" value="Thioredoxin_domain"/>
</dbReference>
<dbReference type="CDD" id="cd02966">
    <property type="entry name" value="TlpA_like_family"/>
    <property type="match status" value="1"/>
</dbReference>
<gene>
    <name evidence="7" type="ORF">IAC44_04625</name>
</gene>
<protein>
    <submittedName>
        <fullName evidence="7">AhpC/TSA family protein</fullName>
    </submittedName>
</protein>
<dbReference type="GO" id="GO:0030313">
    <property type="term" value="C:cell envelope"/>
    <property type="evidence" value="ECO:0007669"/>
    <property type="project" value="UniProtKB-SubCell"/>
</dbReference>
<dbReference type="PANTHER" id="PTHR42852:SF6">
    <property type="entry name" value="THIOL:DISULFIDE INTERCHANGE PROTEIN DSBE"/>
    <property type="match status" value="1"/>
</dbReference>
<evidence type="ECO:0000256" key="4">
    <source>
        <dbReference type="ARBA" id="ARBA00023284"/>
    </source>
</evidence>
<name>A0A9D1KST2_9FLAO</name>
<proteinExistence type="predicted"/>
<evidence type="ECO:0000256" key="2">
    <source>
        <dbReference type="ARBA" id="ARBA00022748"/>
    </source>
</evidence>
<dbReference type="InterPro" id="IPR036249">
    <property type="entry name" value="Thioredoxin-like_sf"/>
</dbReference>
<evidence type="ECO:0000313" key="8">
    <source>
        <dbReference type="Proteomes" id="UP000824161"/>
    </source>
</evidence>
<dbReference type="Pfam" id="PF14289">
    <property type="entry name" value="DUF4369"/>
    <property type="match status" value="1"/>
</dbReference>
<evidence type="ECO:0000259" key="6">
    <source>
        <dbReference type="PROSITE" id="PS51352"/>
    </source>
</evidence>
<dbReference type="InterPro" id="IPR050553">
    <property type="entry name" value="Thioredoxin_ResA/DsbE_sf"/>
</dbReference>
<dbReference type="Gene3D" id="3.40.30.10">
    <property type="entry name" value="Glutaredoxin"/>
    <property type="match status" value="1"/>
</dbReference>
<reference evidence="7" key="1">
    <citation type="submission" date="2020-10" db="EMBL/GenBank/DDBJ databases">
        <authorList>
            <person name="Gilroy R."/>
        </authorList>
    </citation>
    <scope>NUCLEOTIDE SEQUENCE</scope>
    <source>
        <strain evidence="7">1383</strain>
    </source>
</reference>
<dbReference type="PROSITE" id="PS51257">
    <property type="entry name" value="PROKAR_LIPOPROTEIN"/>
    <property type="match status" value="1"/>
</dbReference>
<sequence>MKIAPFLLVLTACGLCACTPSAPKNTIEGQIDGLRAGDRIVLATGTLTQTSIPTDSVTVTQDGHFSLTTSATDTYARLLLVQEGETLDVNNNPSAGIFLEGYSQLHVQGDVQQWRYLKVSGGLYDLPQMRAINELADSAKAIQKQGHVLLDSLQRSQGKYDKNRLKILQDSALSFIRSANEIFDQCDPMERELVKNNPDLAYSAELLHYDYKTMKDFDRYDSAFRTLSPRVQASPAGKAVADYIAAVRATQVGNTAPDFALEDIDGQMLRLSDLRGQYVLLDFWGSWCGGCRASIPSLVALYDRLKDKNFEIVGIAVSEYNDSYWRKVVADEKMAWRHVNDSHSALGQEIQPAYAVMGVPTCFLIDPEGNIALKGYPWDILSQVKETVEKAHPDSGK</sequence>
<evidence type="ECO:0000256" key="5">
    <source>
        <dbReference type="SAM" id="SignalP"/>
    </source>
</evidence>
<keyword evidence="5" id="KW-0732">Signal</keyword>
<evidence type="ECO:0000313" key="7">
    <source>
        <dbReference type="EMBL" id="HIT98106.1"/>
    </source>
</evidence>
<dbReference type="SUPFAM" id="SSF52833">
    <property type="entry name" value="Thioredoxin-like"/>
    <property type="match status" value="1"/>
</dbReference>